<organism evidence="7 8">
    <name type="scientific">Neomoorella thermoacetica</name>
    <name type="common">Clostridium thermoaceticum</name>
    <dbReference type="NCBI Taxonomy" id="1525"/>
    <lineage>
        <taxon>Bacteria</taxon>
        <taxon>Bacillati</taxon>
        <taxon>Bacillota</taxon>
        <taxon>Clostridia</taxon>
        <taxon>Neomoorellales</taxon>
        <taxon>Neomoorellaceae</taxon>
        <taxon>Neomoorella</taxon>
    </lineage>
</organism>
<evidence type="ECO:0000256" key="6">
    <source>
        <dbReference type="RuleBase" id="RU365089"/>
    </source>
</evidence>
<dbReference type="GO" id="GO:0003677">
    <property type="term" value="F:DNA binding"/>
    <property type="evidence" value="ECO:0007669"/>
    <property type="project" value="UniProtKB-UniRule"/>
</dbReference>
<dbReference type="PANTHER" id="PTHR33217">
    <property type="entry name" value="TRANSPOSASE FOR INSERTION SEQUENCE ELEMENT IS1081"/>
    <property type="match status" value="1"/>
</dbReference>
<dbReference type="EMBL" id="MDDC01000008">
    <property type="protein sequence ID" value="OIQ59592.1"/>
    <property type="molecule type" value="Genomic_DNA"/>
</dbReference>
<accession>A0A1J5NMT3</accession>
<gene>
    <name evidence="7" type="ORF">MOTE_12730</name>
</gene>
<dbReference type="NCBIfam" id="NF033543">
    <property type="entry name" value="transpos_IS256"/>
    <property type="match status" value="1"/>
</dbReference>
<dbReference type="GO" id="GO:0004803">
    <property type="term" value="F:transposase activity"/>
    <property type="evidence" value="ECO:0007669"/>
    <property type="project" value="UniProtKB-UniRule"/>
</dbReference>
<evidence type="ECO:0000256" key="2">
    <source>
        <dbReference type="ARBA" id="ARBA00010961"/>
    </source>
</evidence>
<evidence type="ECO:0000256" key="1">
    <source>
        <dbReference type="ARBA" id="ARBA00002190"/>
    </source>
</evidence>
<dbReference type="GO" id="GO:0006313">
    <property type="term" value="P:DNA transposition"/>
    <property type="evidence" value="ECO:0007669"/>
    <property type="project" value="UniProtKB-UniRule"/>
</dbReference>
<protein>
    <recommendedName>
        <fullName evidence="6">Mutator family transposase</fullName>
    </recommendedName>
</protein>
<keyword evidence="4 6" id="KW-0238">DNA-binding</keyword>
<reference evidence="7 8" key="1">
    <citation type="submission" date="2016-08" db="EMBL/GenBank/DDBJ databases">
        <title>Genome-based comparison of Moorella thermoacetic strains.</title>
        <authorList>
            <person name="Poehlein A."/>
            <person name="Bengelsdorf F.R."/>
            <person name="Esser C."/>
            <person name="Duerre P."/>
            <person name="Daniel R."/>
        </authorList>
    </citation>
    <scope>NUCLEOTIDE SEQUENCE [LARGE SCALE GENOMIC DNA]</scope>
    <source>
        <strain evidence="7 8">DSM 21394</strain>
    </source>
</reference>
<dbReference type="InterPro" id="IPR001207">
    <property type="entry name" value="Transposase_mutator"/>
</dbReference>
<keyword evidence="6" id="KW-0814">Transposable element</keyword>
<comment type="function">
    <text evidence="1 6">Required for the transposition of the insertion element.</text>
</comment>
<name>A0A1J5NMT3_NEOTH</name>
<comment type="similarity">
    <text evidence="2 6">Belongs to the transposase mutator family.</text>
</comment>
<comment type="caution">
    <text evidence="7">The sequence shown here is derived from an EMBL/GenBank/DDBJ whole genome shotgun (WGS) entry which is preliminary data.</text>
</comment>
<dbReference type="PANTHER" id="PTHR33217:SF7">
    <property type="entry name" value="TRANSPOSASE FOR INSERTION SEQUENCE ELEMENT IS1081"/>
    <property type="match status" value="1"/>
</dbReference>
<sequence>MPSYHKNDPKRQSGAAKFLAHCPQPVQISISSEVIGAAQEGLMALASATGLLVFQEIMEAEVTAICGPKGKHNPERKAVRHGTEEGSVIMGGRKVAVERPRCRTVTGQEVHLETYTMFQQEDMLAAAVLERMLYGLSTRKYTHGLEPIDSNIETTGVSKSSVSRRFINGTRKALAELLQRRLDEEHFLVLLIDGVVVARHTVVTAIGIDTDGKKHILGLWEGATENKAVCQALLADLVERGLEVKEGILVVIDGSKALAAAVKDAFGNQAFIQRCRVHKKRNVLEHLPEAEQPWVTRKMDAAWREEDPEQALKSLKALAGQLEKNYPGAAASLREGMEETLTVNRLGLPEKLAKSLNSTNIIESANDRVRTYCRNVKRWKNGEQILRWMAASYLEAEKGFHRINGYRELPILKEAMRKKLFPESSTAMQSA</sequence>
<dbReference type="Pfam" id="PF00872">
    <property type="entry name" value="Transposase_mut"/>
    <property type="match status" value="1"/>
</dbReference>
<evidence type="ECO:0000313" key="7">
    <source>
        <dbReference type="EMBL" id="OIQ59592.1"/>
    </source>
</evidence>
<keyword evidence="3 6" id="KW-0815">Transposition</keyword>
<evidence type="ECO:0000256" key="5">
    <source>
        <dbReference type="ARBA" id="ARBA00023172"/>
    </source>
</evidence>
<evidence type="ECO:0000256" key="4">
    <source>
        <dbReference type="ARBA" id="ARBA00023125"/>
    </source>
</evidence>
<evidence type="ECO:0000256" key="3">
    <source>
        <dbReference type="ARBA" id="ARBA00022578"/>
    </source>
</evidence>
<dbReference type="Proteomes" id="UP000182811">
    <property type="component" value="Unassembled WGS sequence"/>
</dbReference>
<dbReference type="AlphaFoldDB" id="A0A1J5NMT3"/>
<keyword evidence="5 6" id="KW-0233">DNA recombination</keyword>
<evidence type="ECO:0000313" key="8">
    <source>
        <dbReference type="Proteomes" id="UP000182811"/>
    </source>
</evidence>
<proteinExistence type="inferred from homology"/>